<reference evidence="2 3" key="1">
    <citation type="submission" date="2024-01" db="EMBL/GenBank/DDBJ databases">
        <title>A draft genome for a cacao thread blight-causing isolate of Paramarasmius palmivorus.</title>
        <authorList>
            <person name="Baruah I.K."/>
            <person name="Bukari Y."/>
            <person name="Amoako-Attah I."/>
            <person name="Meinhardt L.W."/>
            <person name="Bailey B.A."/>
            <person name="Cohen S.P."/>
        </authorList>
    </citation>
    <scope>NUCLEOTIDE SEQUENCE [LARGE SCALE GENOMIC DNA]</scope>
    <source>
        <strain evidence="2 3">GH-12</strain>
    </source>
</reference>
<dbReference type="AlphaFoldDB" id="A0AAW0AY59"/>
<name>A0AAW0AY59_9AGAR</name>
<keyword evidence="1" id="KW-0175">Coiled coil</keyword>
<evidence type="ECO:0000313" key="3">
    <source>
        <dbReference type="Proteomes" id="UP001383192"/>
    </source>
</evidence>
<protein>
    <submittedName>
        <fullName evidence="2">Uncharacterized protein</fullName>
    </submittedName>
</protein>
<organism evidence="2 3">
    <name type="scientific">Paramarasmius palmivorus</name>
    <dbReference type="NCBI Taxonomy" id="297713"/>
    <lineage>
        <taxon>Eukaryota</taxon>
        <taxon>Fungi</taxon>
        <taxon>Dikarya</taxon>
        <taxon>Basidiomycota</taxon>
        <taxon>Agaricomycotina</taxon>
        <taxon>Agaricomycetes</taxon>
        <taxon>Agaricomycetidae</taxon>
        <taxon>Agaricales</taxon>
        <taxon>Marasmiineae</taxon>
        <taxon>Marasmiaceae</taxon>
        <taxon>Paramarasmius</taxon>
    </lineage>
</organism>
<evidence type="ECO:0000256" key="1">
    <source>
        <dbReference type="SAM" id="Coils"/>
    </source>
</evidence>
<sequence length="136" mass="15601">MRSCINIKLKTVASLAHPLEGTRGVTEDGLFDFLSKHAILRGSSEARNDAQCTLSNFYHNPPENEKFRSGAPPHSEIPHHLAVIEEIAGDVKRYHSELDRLRKVVWELESKRNTLQKRLDEHRNLVSVMRRLPVEL</sequence>
<gene>
    <name evidence="2" type="ORF">VNI00_018423</name>
</gene>
<evidence type="ECO:0000313" key="2">
    <source>
        <dbReference type="EMBL" id="KAK7018050.1"/>
    </source>
</evidence>
<feature type="coiled-coil region" evidence="1">
    <location>
        <begin position="91"/>
        <end position="125"/>
    </location>
</feature>
<dbReference type="Proteomes" id="UP001383192">
    <property type="component" value="Unassembled WGS sequence"/>
</dbReference>
<keyword evidence="3" id="KW-1185">Reference proteome</keyword>
<comment type="caution">
    <text evidence="2">The sequence shown here is derived from an EMBL/GenBank/DDBJ whole genome shotgun (WGS) entry which is preliminary data.</text>
</comment>
<proteinExistence type="predicted"/>
<dbReference type="EMBL" id="JAYKXP010000233">
    <property type="protein sequence ID" value="KAK7018050.1"/>
    <property type="molecule type" value="Genomic_DNA"/>
</dbReference>
<accession>A0AAW0AY59</accession>